<dbReference type="InterPro" id="IPR011993">
    <property type="entry name" value="PH-like_dom_sf"/>
</dbReference>
<organism evidence="4 5">
    <name type="scientific">Mytilus galloprovincialis</name>
    <name type="common">Mediterranean mussel</name>
    <dbReference type="NCBI Taxonomy" id="29158"/>
    <lineage>
        <taxon>Eukaryota</taxon>
        <taxon>Metazoa</taxon>
        <taxon>Spiralia</taxon>
        <taxon>Lophotrochozoa</taxon>
        <taxon>Mollusca</taxon>
        <taxon>Bivalvia</taxon>
        <taxon>Autobranchia</taxon>
        <taxon>Pteriomorphia</taxon>
        <taxon>Mytilida</taxon>
        <taxon>Mytiloidea</taxon>
        <taxon>Mytilidae</taxon>
        <taxon>Mytilinae</taxon>
        <taxon>Mytilus</taxon>
    </lineage>
</organism>
<dbReference type="Pfam" id="PF16018">
    <property type="entry name" value="Anillin_N"/>
    <property type="match status" value="1"/>
</dbReference>
<dbReference type="InterPro" id="IPR012966">
    <property type="entry name" value="AHD"/>
</dbReference>
<feature type="compositionally biased region" description="Polar residues" evidence="2">
    <location>
        <begin position="202"/>
        <end position="214"/>
    </location>
</feature>
<dbReference type="FunFam" id="2.30.29.30:FF:000111">
    <property type="entry name" value="anillin isoform X1"/>
    <property type="match status" value="1"/>
</dbReference>
<feature type="compositionally biased region" description="Basic and acidic residues" evidence="2">
    <location>
        <begin position="417"/>
        <end position="427"/>
    </location>
</feature>
<feature type="compositionally biased region" description="Polar residues" evidence="2">
    <location>
        <begin position="336"/>
        <end position="352"/>
    </location>
</feature>
<feature type="compositionally biased region" description="Basic and acidic residues" evidence="2">
    <location>
        <begin position="161"/>
        <end position="177"/>
    </location>
</feature>
<feature type="compositionally biased region" description="Basic and acidic residues" evidence="2">
    <location>
        <begin position="623"/>
        <end position="645"/>
    </location>
</feature>
<feature type="compositionally biased region" description="Acidic residues" evidence="2">
    <location>
        <begin position="647"/>
        <end position="656"/>
    </location>
</feature>
<proteinExistence type="predicted"/>
<sequence length="1322" mass="147899">MDPYTEQLLERTRQRREMLNQKMGKTPEVTPRKRFLQDNTTDNLPQSDTKTLMKEASPGKRQCVREDEINIKPDTPAISSVRSRMHNLTQQRTDWSSGDGTDSDNSHPKPVPRKSLQNSLEEEVEPPKVEGQRRGRLANLAATINNWEDDLSHPTIPSSKNTEEKKPKWQPPKKDDSVQPPAPKSQMDSKWQTSKREMSSDIVMQSPTKKTSPGSVPAPPPPPAFHSPKKYAAPAPPTGSPIKSKTSIVLMEPHSSEAKPKHQVKQLVNKEPVNLPSRNGTNVGATCKPVVSKVEQPVKQMATPVNNKPPCKTSSSEPSQSTANREPDSDDPASKPVSSRMASWQQRVNSSVPPKEEEPTAYSVTARMSAWETMSSSNQVSNIKKVDPGSSPSKSPCRQGPIQSNISKARTVTPSKNVKDSIMEKASKIQSSITTPVSNLQPGQSPAGKIGSATKMIHQKLFDQVQHSKTGDMADQMRKQRMAELNTLQNRWTNGVLKEDKLQDNVVEPAEVKNATAPVEKKDAIRAKAREDFDRKLAEMGFDLSDEQASYDFKKGQQKSGSESSGEESSRKGKAPTPPTAPPLPQQTNKALPPRPTSQPNFKANGKQSAKPGTSLYRLISQKRNDKPEVPTNKNQDHSGKKVQFEDSFDSTEDDELYAKKSSSSTEDETDIGENGDPTTDDMDTQDDSFESSNSAFSTDVDHHPVNKELPPINNQARHYMEEDTDGDDCSLSAFVPASVRRESILPHRPQQDATPQKSENHGRKTQHTVASVPSAVRHQSTTNLKKYLDETSSSQGSSTSSLNSETDSNHGSFDEDSRRMQETTDDDETNEAEIDDFLDEAMSDEESEAKQPQVTPRKRRSHMIATSGAYEAHGDEHNLVYSVSMYRNKRDGPQSPDRKIVRNRQFQADIEEEEIEMPTHLPPDVERKSVQERIHELQELVSQEQSVIMQTSNALNQCCLGNSHFAGSAEQVECNRLLLLACQKRQAYLTEMQRLKETGHLDPPGHGTKGSLTISDIRLPLKKEFVTKIGTTSDTTVHYFLILIRNNAQVITTQMLSTHDPMMRGSLDFPNLIKIHGISGSFKLTMEIFSMNVSRESIGKDKKKKTPKKSSMKSGHITMPSPGGPTAVRTTSFTLITTLPISMKSLDKTSFTLERISYLSPLHGTIYMRLKCLMEQNVEERGFLTMFEDVSGLGAWHRRWCVLTGNKLCFWKYPDDEQKKDPIGYFDLKRCITEKVGLIPRDICARPNTFELVTVRQPRRGEPDTLISKTYNTMTTTRHMLSADTKEERINWCNKINRALANIRTWHSDAMRPIRLPTKDT</sequence>
<feature type="compositionally biased region" description="Polar residues" evidence="2">
    <location>
        <begin position="77"/>
        <end position="92"/>
    </location>
</feature>
<feature type="region of interest" description="Disordered" evidence="2">
    <location>
        <begin position="544"/>
        <end position="863"/>
    </location>
</feature>
<feature type="compositionally biased region" description="Polar residues" evidence="2">
    <location>
        <begin position="390"/>
        <end position="416"/>
    </location>
</feature>
<feature type="compositionally biased region" description="Polar residues" evidence="2">
    <location>
        <begin position="372"/>
        <end position="382"/>
    </location>
</feature>
<feature type="compositionally biased region" description="Polar residues" evidence="2">
    <location>
        <begin position="598"/>
        <end position="612"/>
    </location>
</feature>
<dbReference type="Proteomes" id="UP000596742">
    <property type="component" value="Unassembled WGS sequence"/>
</dbReference>
<feature type="region of interest" description="Disordered" evidence="2">
    <location>
        <begin position="15"/>
        <end position="264"/>
    </location>
</feature>
<dbReference type="GO" id="GO:0031106">
    <property type="term" value="P:septin ring organization"/>
    <property type="evidence" value="ECO:0007669"/>
    <property type="project" value="TreeGrafter"/>
</dbReference>
<dbReference type="CDD" id="cd01263">
    <property type="entry name" value="PH_anillin"/>
    <property type="match status" value="1"/>
</dbReference>
<dbReference type="PANTHER" id="PTHR21538:SF23">
    <property type="entry name" value="ANILLIN"/>
    <property type="match status" value="1"/>
</dbReference>
<evidence type="ECO:0000313" key="5">
    <source>
        <dbReference type="Proteomes" id="UP000596742"/>
    </source>
</evidence>
<feature type="compositionally biased region" description="Pro residues" evidence="2">
    <location>
        <begin position="216"/>
        <end position="225"/>
    </location>
</feature>
<name>A0A8B6BXY4_MYTGA</name>
<feature type="region of interest" description="Disordered" evidence="2">
    <location>
        <begin position="298"/>
        <end position="450"/>
    </location>
</feature>
<feature type="compositionally biased region" description="Pro residues" evidence="2">
    <location>
        <begin position="576"/>
        <end position="585"/>
    </location>
</feature>
<dbReference type="InterPro" id="IPR031970">
    <property type="entry name" value="Anillin_N"/>
</dbReference>
<evidence type="ECO:0000259" key="3">
    <source>
        <dbReference type="PROSITE" id="PS50003"/>
    </source>
</evidence>
<feature type="domain" description="PH" evidence="3">
    <location>
        <begin position="1178"/>
        <end position="1302"/>
    </location>
</feature>
<dbReference type="GO" id="GO:0005826">
    <property type="term" value="C:actomyosin contractile ring"/>
    <property type="evidence" value="ECO:0007669"/>
    <property type="project" value="TreeGrafter"/>
</dbReference>
<feature type="compositionally biased region" description="Low complexity" evidence="2">
    <location>
        <begin position="792"/>
        <end position="807"/>
    </location>
</feature>
<dbReference type="InterPro" id="IPR051364">
    <property type="entry name" value="Cytokinesis/Rho-signaling"/>
</dbReference>
<dbReference type="SMART" id="SM00233">
    <property type="entry name" value="PH"/>
    <property type="match status" value="1"/>
</dbReference>
<dbReference type="GO" id="GO:0000915">
    <property type="term" value="P:actomyosin contractile ring assembly"/>
    <property type="evidence" value="ECO:0007669"/>
    <property type="project" value="TreeGrafter"/>
</dbReference>
<feature type="compositionally biased region" description="Basic residues" evidence="2">
    <location>
        <begin position="1102"/>
        <end position="1112"/>
    </location>
</feature>
<dbReference type="PANTHER" id="PTHR21538">
    <property type="entry name" value="ANILLIN/RHOTEKIN RTKN"/>
    <property type="match status" value="1"/>
</dbReference>
<evidence type="ECO:0000256" key="1">
    <source>
        <dbReference type="ARBA" id="ARBA00023054"/>
    </source>
</evidence>
<dbReference type="Gene3D" id="2.30.29.30">
    <property type="entry name" value="Pleckstrin-homology domain (PH domain)/Phosphotyrosine-binding domain (PTB)"/>
    <property type="match status" value="1"/>
</dbReference>
<dbReference type="Pfam" id="PF00169">
    <property type="entry name" value="PH"/>
    <property type="match status" value="1"/>
</dbReference>
<dbReference type="Pfam" id="PF08174">
    <property type="entry name" value="Anillin"/>
    <property type="match status" value="1"/>
</dbReference>
<feature type="compositionally biased region" description="Polar residues" evidence="2">
    <location>
        <begin position="768"/>
        <end position="785"/>
    </location>
</feature>
<dbReference type="PROSITE" id="PS50003">
    <property type="entry name" value="PH_DOMAIN"/>
    <property type="match status" value="1"/>
</dbReference>
<dbReference type="EMBL" id="UYJE01000886">
    <property type="protein sequence ID" value="VDH97258.1"/>
    <property type="molecule type" value="Genomic_DNA"/>
</dbReference>
<feature type="compositionally biased region" description="Polar residues" evidence="2">
    <location>
        <begin position="428"/>
        <end position="444"/>
    </location>
</feature>
<accession>A0A8B6BXY4</accession>
<gene>
    <name evidence="4" type="ORF">MGAL_10B081921</name>
</gene>
<dbReference type="InterPro" id="IPR037840">
    <property type="entry name" value="PH_Anillin"/>
</dbReference>
<feature type="compositionally biased region" description="Acidic residues" evidence="2">
    <location>
        <begin position="824"/>
        <end position="848"/>
    </location>
</feature>
<evidence type="ECO:0000256" key="2">
    <source>
        <dbReference type="SAM" id="MobiDB-lite"/>
    </source>
</evidence>
<feature type="compositionally biased region" description="Acidic residues" evidence="2">
    <location>
        <begin position="666"/>
        <end position="690"/>
    </location>
</feature>
<dbReference type="GO" id="GO:0000281">
    <property type="term" value="P:mitotic cytokinesis"/>
    <property type="evidence" value="ECO:0007669"/>
    <property type="project" value="TreeGrafter"/>
</dbReference>
<protein>
    <submittedName>
        <fullName evidence="4">Actin-binding protein anillin</fullName>
    </submittedName>
</protein>
<evidence type="ECO:0000313" key="4">
    <source>
        <dbReference type="EMBL" id="VDH97258.1"/>
    </source>
</evidence>
<dbReference type="InterPro" id="IPR001849">
    <property type="entry name" value="PH_domain"/>
</dbReference>
<reference evidence="4" key="1">
    <citation type="submission" date="2018-11" db="EMBL/GenBank/DDBJ databases">
        <authorList>
            <person name="Alioto T."/>
            <person name="Alioto T."/>
        </authorList>
    </citation>
    <scope>NUCLEOTIDE SEQUENCE</scope>
</reference>
<keyword evidence="5" id="KW-1185">Reference proteome</keyword>
<comment type="caution">
    <text evidence="4">The sequence shown here is derived from an EMBL/GenBank/DDBJ whole genome shotgun (WGS) entry which is preliminary data.</text>
</comment>
<feature type="region of interest" description="Disordered" evidence="2">
    <location>
        <begin position="1099"/>
        <end position="1126"/>
    </location>
</feature>
<feature type="compositionally biased region" description="Basic and acidic residues" evidence="2">
    <location>
        <begin position="813"/>
        <end position="823"/>
    </location>
</feature>
<keyword evidence="1" id="KW-0175">Coiled coil</keyword>
<dbReference type="SUPFAM" id="SSF50729">
    <property type="entry name" value="PH domain-like"/>
    <property type="match status" value="1"/>
</dbReference>
<feature type="compositionally biased region" description="Polar residues" evidence="2">
    <location>
        <begin position="37"/>
        <end position="50"/>
    </location>
</feature>
<dbReference type="OrthoDB" id="5915976at2759"/>
<feature type="compositionally biased region" description="Polar residues" evidence="2">
    <location>
        <begin position="312"/>
        <end position="324"/>
    </location>
</feature>